<dbReference type="OrthoDB" id="4082867at2759"/>
<proteinExistence type="predicted"/>
<keyword evidence="2" id="KW-1185">Reference proteome</keyword>
<dbReference type="Proteomes" id="UP000790833">
    <property type="component" value="Unassembled WGS sequence"/>
</dbReference>
<dbReference type="EMBL" id="JAHMUF010000013">
    <property type="protein sequence ID" value="KAG7193146.1"/>
    <property type="molecule type" value="Genomic_DNA"/>
</dbReference>
<evidence type="ECO:0000313" key="2">
    <source>
        <dbReference type="Proteomes" id="UP000790833"/>
    </source>
</evidence>
<sequence length="202" mass="24068">MTIFDDSIPEEENVVRRRVHFSETLARQITDTFLNAMEEWFSKNSEQLRISRIVPERPNFFHSQFPRKSSNLDTEYHYSHFDAGTLARFFPELVLRIIVPALYLHDMKRKKLHLLTKGVPTMEELSKCQSLEGVGFWNRSGTWFCTRGYDQAKLRLTDEFGPRYFTSYNEWLNWDREIAREIYDAKENSDWDTVKLLRGLSN</sequence>
<protein>
    <submittedName>
        <fullName evidence="1">Uncharacterized protein</fullName>
    </submittedName>
</protein>
<evidence type="ECO:0000313" key="1">
    <source>
        <dbReference type="EMBL" id="KAG7193146.1"/>
    </source>
</evidence>
<comment type="caution">
    <text evidence="1">The sequence shown here is derived from an EMBL/GenBank/DDBJ whole genome shotgun (WGS) entry which is preliminary data.</text>
</comment>
<name>A0A9P7V8B9_9ASCO</name>
<organism evidence="1 2">
    <name type="scientific">Scheffersomyces spartinae</name>
    <dbReference type="NCBI Taxonomy" id="45513"/>
    <lineage>
        <taxon>Eukaryota</taxon>
        <taxon>Fungi</taxon>
        <taxon>Dikarya</taxon>
        <taxon>Ascomycota</taxon>
        <taxon>Saccharomycotina</taxon>
        <taxon>Pichiomycetes</taxon>
        <taxon>Debaryomycetaceae</taxon>
        <taxon>Scheffersomyces</taxon>
    </lineage>
</organism>
<accession>A0A9P7V8B9</accession>
<gene>
    <name evidence="1" type="ORF">KQ657_000900</name>
</gene>
<dbReference type="RefSeq" id="XP_043048694.1">
    <property type="nucleotide sequence ID" value="XM_043191722.1"/>
</dbReference>
<reference evidence="1" key="1">
    <citation type="submission" date="2021-03" db="EMBL/GenBank/DDBJ databases">
        <authorList>
            <person name="Palmer J.M."/>
        </authorList>
    </citation>
    <scope>NUCLEOTIDE SEQUENCE</scope>
    <source>
        <strain evidence="1">ARV_011</strain>
    </source>
</reference>
<dbReference type="AlphaFoldDB" id="A0A9P7V8B9"/>
<dbReference type="GeneID" id="66114274"/>